<feature type="compositionally biased region" description="Basic residues" evidence="2">
    <location>
        <begin position="992"/>
        <end position="1002"/>
    </location>
</feature>
<name>A0A7S3K670_9STRA</name>
<reference evidence="5" key="1">
    <citation type="submission" date="2021-01" db="EMBL/GenBank/DDBJ databases">
        <authorList>
            <person name="Corre E."/>
            <person name="Pelletier E."/>
            <person name="Niang G."/>
            <person name="Scheremetjew M."/>
            <person name="Finn R."/>
            <person name="Kale V."/>
            <person name="Holt S."/>
            <person name="Cochrane G."/>
            <person name="Meng A."/>
            <person name="Brown T."/>
            <person name="Cohen L."/>
        </authorList>
    </citation>
    <scope>NUCLEOTIDE SEQUENCE</scope>
    <source>
        <strain evidence="5">CCMP1510</strain>
    </source>
</reference>
<feature type="compositionally biased region" description="Low complexity" evidence="2">
    <location>
        <begin position="1069"/>
        <end position="1081"/>
    </location>
</feature>
<evidence type="ECO:0000256" key="1">
    <source>
        <dbReference type="PROSITE-ProRule" id="PRU00024"/>
    </source>
</evidence>
<accession>A0A7S3K670</accession>
<protein>
    <recommendedName>
        <fullName evidence="6">WW domain-containing protein</fullName>
    </recommendedName>
</protein>
<dbReference type="PROSITE" id="PS50020">
    <property type="entry name" value="WW_DOMAIN_2"/>
    <property type="match status" value="1"/>
</dbReference>
<dbReference type="Gene3D" id="2.20.70.10">
    <property type="match status" value="1"/>
</dbReference>
<sequence>MIMSLCGVQRRSEKVSEWEEAVLSAKFDAYIGWRAQQGPEAEKRRWKAIIELDEMIRGMGVALAGREDGLYERMYRNSPEGIVTRSQFAVVMRKAFHLETAPIRGAVNQIQVKFVDNLFDAFDERQQNIIDWRILLLMVRILKEPWLHPLDHLRWGFALLGAEGSFDAKGQPPFEASIANIKDVLFAMFSLRARPALVALVDTTFHKLSSLNLDLARRARQATTERLLRCTEPKPKKNSIYNNGGNVIDDLICDMALFEELCATEPMKTALNGTAETIGFKDKVILLFCIERDYYHNIVLNRIRMTRRERRIEAKAIKFYQEHQPLKRWRFKHWQQLARYERRIKIKFLFLIRQVITGNTRGAFDSWLRETLLSIRVRDLQRVVRGGLGRSDARWAIFVKTIIVSVQAGIRAYLKRAEFRHRLAQRYWAAAEIQRHARAAIAKRLVLYKLLDHVDREKRIIKQRQEAWRDRTLIWAVRRVQTVYRARIAKKKLAQQRAQQLAAAMAAHEMRQLEKENIRKRRIYEHMLVEWYDQRRQQLLQATLYDDFTNAQKAKIVSRRRAEETEKRKRKKEREQHLKEILEQRRIEEWITEWEQFKKDRIAALEQKLRHCYDKPEIPEEEAIQRKLIADTKKRMKIILQRDTNLELGDARKLALEEVMEQRLKDEERRVEEDQRDAADAYYAAQAAKTDAARIKTEREADRTRHLMASRIQKQFSFFKARKRLRALCIQRFSKEYDAQSQTYYYRDSRTGTAQWRKPFALGIEYDIRVKHRWLVFKDETNVPYFYNPATLEMQWKVPQGTKICQRCQAAFAERFCNEMENFVCVTCYDVQHAHLTQEERNIMSWKVIDGSTPDADTIDLNNLQNFNPLGRHLLKHDEEKKSRRELTISFVPEDVASETDQPVIIPALDDGEDILSNSSSRKDTNALSDVPTLASPLSAMNTRRTKSVSEVPTLNSPTTCLESPESPQSVYGNFSRTSSETSLTSTLTNMKQRHSKRRRRSRNESLLTTAQKAATDYLNEINKRFDDLQKKHAHEIYVAADEPNVSEELFPNCRNGYAKNLAYADENSSLNTNSQSQSKSQQHEIEDSSISTSILDHLLESAALVPPRK</sequence>
<dbReference type="InterPro" id="IPR001202">
    <property type="entry name" value="WW_dom"/>
</dbReference>
<dbReference type="PROSITE" id="PS50119">
    <property type="entry name" value="ZF_BBOX"/>
    <property type="match status" value="1"/>
</dbReference>
<evidence type="ECO:0000256" key="2">
    <source>
        <dbReference type="SAM" id="MobiDB-lite"/>
    </source>
</evidence>
<gene>
    <name evidence="5" type="ORF">ALAG00032_LOCUS15418</name>
</gene>
<feature type="region of interest" description="Disordered" evidence="2">
    <location>
        <begin position="1069"/>
        <end position="1090"/>
    </location>
</feature>
<organism evidence="5">
    <name type="scientific">Aureoumbra lagunensis</name>
    <dbReference type="NCBI Taxonomy" id="44058"/>
    <lineage>
        <taxon>Eukaryota</taxon>
        <taxon>Sar</taxon>
        <taxon>Stramenopiles</taxon>
        <taxon>Ochrophyta</taxon>
        <taxon>Pelagophyceae</taxon>
        <taxon>Pelagomonadales</taxon>
        <taxon>Aureoumbra</taxon>
    </lineage>
</organism>
<evidence type="ECO:0008006" key="6">
    <source>
        <dbReference type="Google" id="ProtNLM"/>
    </source>
</evidence>
<proteinExistence type="predicted"/>
<evidence type="ECO:0000259" key="3">
    <source>
        <dbReference type="PROSITE" id="PS50020"/>
    </source>
</evidence>
<feature type="compositionally biased region" description="Low complexity" evidence="2">
    <location>
        <begin position="976"/>
        <end position="989"/>
    </location>
</feature>
<keyword evidence="1" id="KW-0862">Zinc</keyword>
<evidence type="ECO:0000259" key="4">
    <source>
        <dbReference type="PROSITE" id="PS50119"/>
    </source>
</evidence>
<keyword evidence="1" id="KW-0863">Zinc-finger</keyword>
<dbReference type="PROSITE" id="PS50096">
    <property type="entry name" value="IQ"/>
    <property type="match status" value="1"/>
</dbReference>
<keyword evidence="1" id="KW-0479">Metal-binding</keyword>
<dbReference type="GO" id="GO:0008270">
    <property type="term" value="F:zinc ion binding"/>
    <property type="evidence" value="ECO:0007669"/>
    <property type="project" value="UniProtKB-KW"/>
</dbReference>
<evidence type="ECO:0000313" key="5">
    <source>
        <dbReference type="EMBL" id="CAE0374614.1"/>
    </source>
</evidence>
<feature type="region of interest" description="Disordered" evidence="2">
    <location>
        <begin position="909"/>
        <end position="1008"/>
    </location>
</feature>
<feature type="domain" description="B box-type" evidence="4">
    <location>
        <begin position="800"/>
        <end position="844"/>
    </location>
</feature>
<feature type="compositionally biased region" description="Polar residues" evidence="2">
    <location>
        <begin position="939"/>
        <end position="975"/>
    </location>
</feature>
<dbReference type="InterPro" id="IPR000315">
    <property type="entry name" value="Znf_B-box"/>
</dbReference>
<dbReference type="EMBL" id="HBIJ01023373">
    <property type="protein sequence ID" value="CAE0374614.1"/>
    <property type="molecule type" value="Transcribed_RNA"/>
</dbReference>
<feature type="domain" description="WW" evidence="3">
    <location>
        <begin position="774"/>
        <end position="801"/>
    </location>
</feature>
<dbReference type="AlphaFoldDB" id="A0A7S3K670"/>